<reference evidence="2 4" key="2">
    <citation type="journal article" date="2016" name="Appl. Microbiol. Biotechnol.">
        <title>Exploiting the genome sequence of Streptomyces nodosus for enhanced antibiotic production.</title>
        <authorList>
            <person name="Sweeney P."/>
            <person name="Murphy C.D."/>
            <person name="Caffrey P."/>
        </authorList>
    </citation>
    <scope>NUCLEOTIDE SEQUENCE [LARGE SCALE GENOMIC DNA]</scope>
    <source>
        <strain evidence="2 4">ATCC 14899</strain>
    </source>
</reference>
<sequence length="121" mass="12916">MLGIQTDALDTAGGVFMTVLALGCTWLGGLAVLRPHRPPQPIGGPVWVARAWGLGYVVLGISMAAKMTAMLVGKEPAWPMTVIHWAAGPLLLFSVTAAVVSQWRARRRAGRVVSGRHGRHK</sequence>
<organism evidence="2 4">
    <name type="scientific">Streptomyces nodosus</name>
    <dbReference type="NCBI Taxonomy" id="40318"/>
    <lineage>
        <taxon>Bacteria</taxon>
        <taxon>Bacillati</taxon>
        <taxon>Actinomycetota</taxon>
        <taxon>Actinomycetes</taxon>
        <taxon>Kitasatosporales</taxon>
        <taxon>Streptomycetaceae</taxon>
        <taxon>Streptomyces</taxon>
    </lineage>
</organism>
<evidence type="ECO:0000313" key="3">
    <source>
        <dbReference type="EMBL" id="QEV39411.1"/>
    </source>
</evidence>
<dbReference type="KEGG" id="snq:CP978_13300"/>
<evidence type="ECO:0000313" key="2">
    <source>
        <dbReference type="EMBL" id="AJE40864.1"/>
    </source>
</evidence>
<keyword evidence="1" id="KW-0472">Membrane</keyword>
<dbReference type="Proteomes" id="UP000031526">
    <property type="component" value="Chromosome"/>
</dbReference>
<feature type="transmembrane region" description="Helical" evidence="1">
    <location>
        <begin position="12"/>
        <end position="33"/>
    </location>
</feature>
<dbReference type="EMBL" id="CP009313">
    <property type="protein sequence ID" value="AJE40864.1"/>
    <property type="molecule type" value="Genomic_DNA"/>
</dbReference>
<keyword evidence="1" id="KW-1133">Transmembrane helix</keyword>
<accession>A0A0B5DC51</accession>
<dbReference type="AlphaFoldDB" id="A0A0B5DC51"/>
<dbReference type="EMBL" id="CP023747">
    <property type="protein sequence ID" value="QEV39411.1"/>
    <property type="molecule type" value="Genomic_DNA"/>
</dbReference>
<evidence type="ECO:0000256" key="1">
    <source>
        <dbReference type="SAM" id="Phobius"/>
    </source>
</evidence>
<proteinExistence type="predicted"/>
<dbReference type="OrthoDB" id="4228450at2"/>
<dbReference type="Proteomes" id="UP000325763">
    <property type="component" value="Chromosome"/>
</dbReference>
<evidence type="ECO:0000313" key="4">
    <source>
        <dbReference type="Proteomes" id="UP000031526"/>
    </source>
</evidence>
<feature type="transmembrane region" description="Helical" evidence="1">
    <location>
        <begin position="45"/>
        <end position="65"/>
    </location>
</feature>
<name>A0A0B5DC51_9ACTN</name>
<gene>
    <name evidence="3" type="ORF">CP978_13300</name>
    <name evidence="2" type="ORF">SNOD_12995</name>
</gene>
<feature type="transmembrane region" description="Helical" evidence="1">
    <location>
        <begin position="77"/>
        <end position="101"/>
    </location>
</feature>
<reference evidence="4" key="1">
    <citation type="submission" date="2014-09" db="EMBL/GenBank/DDBJ databases">
        <title>Sequence of the Streptomyces nodosus genome.</title>
        <authorList>
            <person name="Sweeney P."/>
            <person name="Stephens N."/>
            <person name="Murphy C."/>
            <person name="Caffrey P."/>
        </authorList>
    </citation>
    <scope>NUCLEOTIDE SEQUENCE [LARGE SCALE GENOMIC DNA]</scope>
    <source>
        <strain evidence="4">ATCC 14899</strain>
    </source>
</reference>
<dbReference type="RefSeq" id="WP_043440534.1">
    <property type="nucleotide sequence ID" value="NZ_CP009313.1"/>
</dbReference>
<keyword evidence="1" id="KW-0812">Transmembrane</keyword>
<dbReference type="HOGENOM" id="CLU_2071871_0_0_11"/>
<reference evidence="3 5" key="3">
    <citation type="submission" date="2017-09" db="EMBL/GenBank/DDBJ databases">
        <title>Streptomyces genome completion.</title>
        <authorList>
            <person name="Lee N."/>
            <person name="Cho B.-K."/>
        </authorList>
    </citation>
    <scope>NUCLEOTIDE SEQUENCE [LARGE SCALE GENOMIC DNA]</scope>
    <source>
        <strain evidence="3 5">ATCC 14899</strain>
    </source>
</reference>
<keyword evidence="4" id="KW-1185">Reference proteome</keyword>
<protein>
    <submittedName>
        <fullName evidence="2">Uncharacterized protein</fullName>
    </submittedName>
</protein>
<evidence type="ECO:0000313" key="5">
    <source>
        <dbReference type="Proteomes" id="UP000325763"/>
    </source>
</evidence>